<proteinExistence type="predicted"/>
<reference evidence="3" key="1">
    <citation type="journal article" date="2021" name="PeerJ">
        <title>Extensive microbial diversity within the chicken gut microbiome revealed by metagenomics and culture.</title>
        <authorList>
            <person name="Gilroy R."/>
            <person name="Ravi A."/>
            <person name="Getino M."/>
            <person name="Pursley I."/>
            <person name="Horton D.L."/>
            <person name="Alikhan N.F."/>
            <person name="Baker D."/>
            <person name="Gharbi K."/>
            <person name="Hall N."/>
            <person name="Watson M."/>
            <person name="Adriaenssens E.M."/>
            <person name="Foster-Nyarko E."/>
            <person name="Jarju S."/>
            <person name="Secka A."/>
            <person name="Antonio M."/>
            <person name="Oren A."/>
            <person name="Chaudhuri R.R."/>
            <person name="La Ragione R."/>
            <person name="Hildebrand F."/>
            <person name="Pallen M.J."/>
        </authorList>
    </citation>
    <scope>NUCLEOTIDE SEQUENCE</scope>
    <source>
        <strain evidence="3">ChiW4-1371</strain>
    </source>
</reference>
<dbReference type="AlphaFoldDB" id="A0A9D2KAR8"/>
<protein>
    <submittedName>
        <fullName evidence="3">Uncharacterized protein</fullName>
    </submittedName>
</protein>
<keyword evidence="2" id="KW-0812">Transmembrane</keyword>
<organism evidence="3 4">
    <name type="scientific">Candidatus Mucispirillum faecigallinarum</name>
    <dbReference type="NCBI Taxonomy" id="2838699"/>
    <lineage>
        <taxon>Bacteria</taxon>
        <taxon>Pseudomonadati</taxon>
        <taxon>Deferribacterota</taxon>
        <taxon>Deferribacteres</taxon>
        <taxon>Deferribacterales</taxon>
        <taxon>Mucispirillaceae</taxon>
        <taxon>Mucispirillum</taxon>
    </lineage>
</organism>
<evidence type="ECO:0000313" key="3">
    <source>
        <dbReference type="EMBL" id="HIZ89614.1"/>
    </source>
</evidence>
<keyword evidence="2" id="KW-0472">Membrane</keyword>
<name>A0A9D2KAR8_9BACT</name>
<feature type="region of interest" description="Disordered" evidence="1">
    <location>
        <begin position="102"/>
        <end position="127"/>
    </location>
</feature>
<dbReference type="Proteomes" id="UP000824176">
    <property type="component" value="Unassembled WGS sequence"/>
</dbReference>
<feature type="transmembrane region" description="Helical" evidence="2">
    <location>
        <begin position="6"/>
        <end position="25"/>
    </location>
</feature>
<evidence type="ECO:0000256" key="2">
    <source>
        <dbReference type="SAM" id="Phobius"/>
    </source>
</evidence>
<dbReference type="EMBL" id="DXAQ01000104">
    <property type="protein sequence ID" value="HIZ89614.1"/>
    <property type="molecule type" value="Genomic_DNA"/>
</dbReference>
<accession>A0A9D2KAR8</accession>
<keyword evidence="2" id="KW-1133">Transmembrane helix</keyword>
<reference evidence="3" key="2">
    <citation type="submission" date="2021-04" db="EMBL/GenBank/DDBJ databases">
        <authorList>
            <person name="Gilroy R."/>
        </authorList>
    </citation>
    <scope>NUCLEOTIDE SEQUENCE</scope>
    <source>
        <strain evidence="3">ChiW4-1371</strain>
    </source>
</reference>
<feature type="compositionally biased region" description="Low complexity" evidence="1">
    <location>
        <begin position="102"/>
        <end position="116"/>
    </location>
</feature>
<comment type="caution">
    <text evidence="3">The sequence shown here is derived from an EMBL/GenBank/DDBJ whole genome shotgun (WGS) entry which is preliminary data.</text>
</comment>
<evidence type="ECO:0000313" key="4">
    <source>
        <dbReference type="Proteomes" id="UP000824176"/>
    </source>
</evidence>
<sequence>MKNIVSTIVVFGSMFIIILVGAFIFDKFNGFGLIENVDSSLNNGIKKVLDSDNITEEIIEELDIDDNSSLNIKNNTVNYSDNITNEDNKTINMDNKSINNDNITDNNTNINNDNNTAPDNISTGAAI</sequence>
<gene>
    <name evidence="3" type="ORF">H9804_06690</name>
</gene>
<feature type="compositionally biased region" description="Polar residues" evidence="1">
    <location>
        <begin position="117"/>
        <end position="127"/>
    </location>
</feature>
<evidence type="ECO:0000256" key="1">
    <source>
        <dbReference type="SAM" id="MobiDB-lite"/>
    </source>
</evidence>